<evidence type="ECO:0000313" key="4">
    <source>
        <dbReference type="Proteomes" id="UP000799118"/>
    </source>
</evidence>
<protein>
    <recommendedName>
        <fullName evidence="2">Fungal-type protein kinase domain-containing protein</fullName>
    </recommendedName>
</protein>
<evidence type="ECO:0000256" key="1">
    <source>
        <dbReference type="SAM" id="MobiDB-lite"/>
    </source>
</evidence>
<dbReference type="Pfam" id="PF17667">
    <property type="entry name" value="Pkinase_fungal"/>
    <property type="match status" value="1"/>
</dbReference>
<evidence type="ECO:0000259" key="2">
    <source>
        <dbReference type="Pfam" id="PF17667"/>
    </source>
</evidence>
<keyword evidence="4" id="KW-1185">Reference proteome</keyword>
<name>A0A6A4GJ99_9AGAR</name>
<reference evidence="3" key="1">
    <citation type="journal article" date="2019" name="Environ. Microbiol.">
        <title>Fungal ecological strategies reflected in gene transcription - a case study of two litter decomposers.</title>
        <authorList>
            <person name="Barbi F."/>
            <person name="Kohler A."/>
            <person name="Barry K."/>
            <person name="Baskaran P."/>
            <person name="Daum C."/>
            <person name="Fauchery L."/>
            <person name="Ihrmark K."/>
            <person name="Kuo A."/>
            <person name="LaButti K."/>
            <person name="Lipzen A."/>
            <person name="Morin E."/>
            <person name="Grigoriev I.V."/>
            <person name="Henrissat B."/>
            <person name="Lindahl B."/>
            <person name="Martin F."/>
        </authorList>
    </citation>
    <scope>NUCLEOTIDE SEQUENCE</scope>
    <source>
        <strain evidence="3">JB14</strain>
    </source>
</reference>
<feature type="compositionally biased region" description="Polar residues" evidence="1">
    <location>
        <begin position="16"/>
        <end position="26"/>
    </location>
</feature>
<feature type="compositionally biased region" description="Basic residues" evidence="1">
    <location>
        <begin position="320"/>
        <end position="329"/>
    </location>
</feature>
<evidence type="ECO:0000313" key="3">
    <source>
        <dbReference type="EMBL" id="KAE9385772.1"/>
    </source>
</evidence>
<dbReference type="InterPro" id="IPR040976">
    <property type="entry name" value="Pkinase_fungal"/>
</dbReference>
<dbReference type="Proteomes" id="UP000799118">
    <property type="component" value="Unassembled WGS sequence"/>
</dbReference>
<feature type="domain" description="Fungal-type protein kinase" evidence="2">
    <location>
        <begin position="195"/>
        <end position="576"/>
    </location>
</feature>
<dbReference type="AlphaFoldDB" id="A0A6A4GJ99"/>
<dbReference type="EMBL" id="ML769947">
    <property type="protein sequence ID" value="KAE9385772.1"/>
    <property type="molecule type" value="Genomic_DNA"/>
</dbReference>
<organism evidence="3 4">
    <name type="scientific">Gymnopus androsaceus JB14</name>
    <dbReference type="NCBI Taxonomy" id="1447944"/>
    <lineage>
        <taxon>Eukaryota</taxon>
        <taxon>Fungi</taxon>
        <taxon>Dikarya</taxon>
        <taxon>Basidiomycota</taxon>
        <taxon>Agaricomycotina</taxon>
        <taxon>Agaricomycetes</taxon>
        <taxon>Agaricomycetidae</taxon>
        <taxon>Agaricales</taxon>
        <taxon>Marasmiineae</taxon>
        <taxon>Omphalotaceae</taxon>
        <taxon>Gymnopus</taxon>
    </lineage>
</organism>
<dbReference type="OrthoDB" id="3182677at2759"/>
<proteinExistence type="predicted"/>
<accession>A0A6A4GJ99</accession>
<feature type="region of interest" description="Disordered" evidence="1">
    <location>
        <begin position="320"/>
        <end position="403"/>
    </location>
</feature>
<feature type="compositionally biased region" description="Low complexity" evidence="1">
    <location>
        <begin position="383"/>
        <end position="399"/>
    </location>
</feature>
<gene>
    <name evidence="3" type="ORF">BT96DRAFT_891954</name>
</gene>
<feature type="region of interest" description="Disordered" evidence="1">
    <location>
        <begin position="1"/>
        <end position="38"/>
    </location>
</feature>
<sequence length="861" mass="96704">MDSSSHSTPKRTSSRNVGDTGSSQQELKGKMEPELLGQTWEFPPELFAKVLSAKTRKRDAPAHELEGVDDIDNYDCSIDSLKPELEMSLRDFDGYKHLVDSTRERDHYTGLANFLNACLTACRVALGNKADDSYYRLLEFFVWDKETSDGISGAHPLKPDLASILRKADGKFSPPDKVFWSPPEDQAQMIVPVEVKDGWKDLVLQAGTYARCLFSASPLRQFTLVLGYEHKKRRLRFLAYHRGGLTASRELDPTAPEGQKDILRLFLSLLTWKSPADAGFPLWCNEASIYLPGRMGGSDKFIADIDSVLHNSTCVRGRSPRVLRAKKRNTIPSSNSDRGELGSLEPVTQTALRRSARLQKISGNRASHSRSDMAPRKSSRPTKSSGQKKSLGSSGAKLSTNEDKPIIISRSRAAKEPLVFVNQAVDWAPESPFLLENNTFAIKFSWALSRGPNNTIIEPHLLRECGGMFGIPKHLYSFRAHHKDACPTTNHLFLPPMDKVKEYHWNVFHVDVHSPPEYRTLLGHVISFVGNSLVSALDPSSLVRAVVHAHLGYYNMCQKNYQHRDISIGNVLMVEQGIKCEPFTIKNPNETQTEILERKSLSSVRPGARLRTDKVPPSISSLSSGRTLSTGTSASVMFSWWTIRLNAHRSLSKNPNEIQTEILEVCRELGLLEKCCGFVVDGDMAIDWRSHYDEKHDVQFCELLIPILLPRWQGTLIHVKRYGTDDGIIHSPVDDYWSFYFTAQWACVFRKALLGEAKGIRKSLNICAVLLAGGLLRESATNKIVDEILNESSYGSFLTSLQSFLSDWNQALKALLRDWQKEELQANPEEVFQAGAFRRYADQGLLSFLKVARQHYPTKAV</sequence>